<organism evidence="1">
    <name type="scientific">uncultured Caudovirales phage</name>
    <dbReference type="NCBI Taxonomy" id="2100421"/>
    <lineage>
        <taxon>Viruses</taxon>
        <taxon>Duplodnaviria</taxon>
        <taxon>Heunggongvirae</taxon>
        <taxon>Uroviricota</taxon>
        <taxon>Caudoviricetes</taxon>
        <taxon>Peduoviridae</taxon>
        <taxon>Maltschvirus</taxon>
        <taxon>Maltschvirus maltsch</taxon>
    </lineage>
</organism>
<sequence length="59" mass="6607">MEIIISRKDVYGETKYYPVCEKAKLFAAIAGTKTLTRPVLNKIKDLGYTVAFAPVEEVI</sequence>
<reference evidence="1" key="1">
    <citation type="submission" date="2020-04" db="EMBL/GenBank/DDBJ databases">
        <authorList>
            <person name="Chiriac C."/>
            <person name="Salcher M."/>
            <person name="Ghai R."/>
            <person name="Kavagutti S V."/>
        </authorList>
    </citation>
    <scope>NUCLEOTIDE SEQUENCE</scope>
</reference>
<dbReference type="EMBL" id="LR796676">
    <property type="protein sequence ID" value="CAB4159296.1"/>
    <property type="molecule type" value="Genomic_DNA"/>
</dbReference>
<name>A0A6J5NNJ8_9CAUD</name>
<evidence type="ECO:0000313" key="1">
    <source>
        <dbReference type="EMBL" id="CAB4159296.1"/>
    </source>
</evidence>
<gene>
    <name evidence="1" type="ORF">UFOVP713_72</name>
</gene>
<protein>
    <submittedName>
        <fullName evidence="1">Uncharacterized protein</fullName>
    </submittedName>
</protein>
<accession>A0A6J5NNJ8</accession>
<proteinExistence type="predicted"/>